<proteinExistence type="predicted"/>
<name>A0ABY7D1K2_9BASI</name>
<feature type="compositionally biased region" description="Low complexity" evidence="2">
    <location>
        <begin position="26"/>
        <end position="41"/>
    </location>
</feature>
<dbReference type="InterPro" id="IPR036901">
    <property type="entry name" value="Asp/Orn_carbamoylTrfase_sf"/>
</dbReference>
<organism evidence="3 4">
    <name type="scientific">Puccinia triticina</name>
    <dbReference type="NCBI Taxonomy" id="208348"/>
    <lineage>
        <taxon>Eukaryota</taxon>
        <taxon>Fungi</taxon>
        <taxon>Dikarya</taxon>
        <taxon>Basidiomycota</taxon>
        <taxon>Pucciniomycotina</taxon>
        <taxon>Pucciniomycetes</taxon>
        <taxon>Pucciniales</taxon>
        <taxon>Pucciniaceae</taxon>
        <taxon>Puccinia</taxon>
    </lineage>
</organism>
<dbReference type="Proteomes" id="UP001164743">
    <property type="component" value="Chromosome 14A"/>
</dbReference>
<evidence type="ECO:0000256" key="2">
    <source>
        <dbReference type="SAM" id="MobiDB-lite"/>
    </source>
</evidence>
<gene>
    <name evidence="3" type="ORF">PtA15_14A173</name>
</gene>
<accession>A0ABY7D1K2</accession>
<evidence type="ECO:0008006" key="5">
    <source>
        <dbReference type="Google" id="ProtNLM"/>
    </source>
</evidence>
<keyword evidence="4" id="KW-1185">Reference proteome</keyword>
<dbReference type="Gene3D" id="3.40.50.1370">
    <property type="entry name" value="Aspartate/ornithine carbamoyltransferase"/>
    <property type="match status" value="1"/>
</dbReference>
<feature type="region of interest" description="Disordered" evidence="2">
    <location>
        <begin position="1"/>
        <end position="46"/>
    </location>
</feature>
<evidence type="ECO:0000313" key="3">
    <source>
        <dbReference type="EMBL" id="WAQ91291.1"/>
    </source>
</evidence>
<keyword evidence="1" id="KW-0808">Transferase</keyword>
<dbReference type="EMBL" id="CP110434">
    <property type="protein sequence ID" value="WAQ91291.1"/>
    <property type="molecule type" value="Genomic_DNA"/>
</dbReference>
<sequence>MSSRNNQTHRPVATDHSGDVEDGDNRGANAGAEEAAGEVVGSSQNAANVSPVPIINAGEGEHPTQAFLDVHKICCKHAIVLHPLPRNAEIDAEVDLDPLKVAY</sequence>
<dbReference type="RefSeq" id="XP_053026846.1">
    <property type="nucleotide sequence ID" value="XM_053162862.1"/>
</dbReference>
<feature type="compositionally biased region" description="Basic and acidic residues" evidence="2">
    <location>
        <begin position="12"/>
        <end position="25"/>
    </location>
</feature>
<protein>
    <recommendedName>
        <fullName evidence="5">Aspartate carbamoyltransferase</fullName>
    </recommendedName>
</protein>
<reference evidence="3" key="1">
    <citation type="submission" date="2022-10" db="EMBL/GenBank/DDBJ databases">
        <title>Puccinia triticina Genome sequencing and assembly.</title>
        <authorList>
            <person name="Li C."/>
        </authorList>
    </citation>
    <scope>NUCLEOTIDE SEQUENCE</scope>
    <source>
        <strain evidence="3">Pt15</strain>
    </source>
</reference>
<dbReference type="GeneID" id="77803757"/>
<dbReference type="SUPFAM" id="SSF53671">
    <property type="entry name" value="Aspartate/ornithine carbamoyltransferase"/>
    <property type="match status" value="2"/>
</dbReference>
<evidence type="ECO:0000256" key="1">
    <source>
        <dbReference type="ARBA" id="ARBA00022679"/>
    </source>
</evidence>
<evidence type="ECO:0000313" key="4">
    <source>
        <dbReference type="Proteomes" id="UP001164743"/>
    </source>
</evidence>